<organism evidence="4 5">
    <name type="scientific">Microtetraspora malaysiensis</name>
    <dbReference type="NCBI Taxonomy" id="161358"/>
    <lineage>
        <taxon>Bacteria</taxon>
        <taxon>Bacillati</taxon>
        <taxon>Actinomycetota</taxon>
        <taxon>Actinomycetes</taxon>
        <taxon>Streptosporangiales</taxon>
        <taxon>Streptosporangiaceae</taxon>
        <taxon>Microtetraspora</taxon>
    </lineage>
</organism>
<dbReference type="InterPro" id="IPR046342">
    <property type="entry name" value="CBS_dom_sf"/>
</dbReference>
<sequence length="220" mass="23793">MSVTVRDVMGRVAIAVQEDAGFADIAAAMERYRVGAVAVIDAERRPVGVVSEDDLLLRETGAPGGPGALLDPGRRRREHRKALGVTAAEIMSTPPVTVTPGTPVRVAARLMHEKRIKQLPVIDPVTGRIVGTVHQSDLLRIFNRPVEDIRADIAEVIGHQADPECLDVLIECGMVTIRGRVHRRSQISHLVEAVRAVEGVIGVTTEITFAKNDLVVPPLH</sequence>
<dbReference type="Pfam" id="PF04972">
    <property type="entry name" value="BON"/>
    <property type="match status" value="1"/>
</dbReference>
<dbReference type="PROSITE" id="PS51371">
    <property type="entry name" value="CBS"/>
    <property type="match status" value="2"/>
</dbReference>
<dbReference type="InterPro" id="IPR017080">
    <property type="entry name" value="UCP036990_CBS_BON"/>
</dbReference>
<evidence type="ECO:0000313" key="4">
    <source>
        <dbReference type="EMBL" id="MFF3668066.1"/>
    </source>
</evidence>
<dbReference type="Pfam" id="PF00571">
    <property type="entry name" value="CBS"/>
    <property type="match status" value="2"/>
</dbReference>
<keyword evidence="1 2" id="KW-0129">CBS domain</keyword>
<evidence type="ECO:0000259" key="3">
    <source>
        <dbReference type="PROSITE" id="PS51371"/>
    </source>
</evidence>
<gene>
    <name evidence="4" type="ORF">ACFYXI_21000</name>
</gene>
<dbReference type="CDD" id="cd04586">
    <property type="entry name" value="CBS_pair_BON_assoc"/>
    <property type="match status" value="1"/>
</dbReference>
<feature type="domain" description="CBS" evidence="3">
    <location>
        <begin position="9"/>
        <end position="67"/>
    </location>
</feature>
<reference evidence="4 5" key="1">
    <citation type="submission" date="2024-10" db="EMBL/GenBank/DDBJ databases">
        <title>The Natural Products Discovery Center: Release of the First 8490 Sequenced Strains for Exploring Actinobacteria Biosynthetic Diversity.</title>
        <authorList>
            <person name="Kalkreuter E."/>
            <person name="Kautsar S.A."/>
            <person name="Yang D."/>
            <person name="Bader C.D."/>
            <person name="Teijaro C.N."/>
            <person name="Fluegel L."/>
            <person name="Davis C.M."/>
            <person name="Simpson J.R."/>
            <person name="Lauterbach L."/>
            <person name="Steele A.D."/>
            <person name="Gui C."/>
            <person name="Meng S."/>
            <person name="Li G."/>
            <person name="Viehrig K."/>
            <person name="Ye F."/>
            <person name="Su P."/>
            <person name="Kiefer A.F."/>
            <person name="Nichols A."/>
            <person name="Cepeda A.J."/>
            <person name="Yan W."/>
            <person name="Fan B."/>
            <person name="Jiang Y."/>
            <person name="Adhikari A."/>
            <person name="Zheng C.-J."/>
            <person name="Schuster L."/>
            <person name="Cowan T.M."/>
            <person name="Smanski M.J."/>
            <person name="Chevrette M.G."/>
            <person name="De Carvalho L.P.S."/>
            <person name="Shen B."/>
        </authorList>
    </citation>
    <scope>NUCLEOTIDE SEQUENCE [LARGE SCALE GENOMIC DNA]</scope>
    <source>
        <strain evidence="4 5">NPDC002173</strain>
    </source>
</reference>
<keyword evidence="5" id="KW-1185">Reference proteome</keyword>
<dbReference type="Gene3D" id="3.30.1340.30">
    <property type="match status" value="1"/>
</dbReference>
<dbReference type="Gene3D" id="3.10.580.10">
    <property type="entry name" value="CBS-domain"/>
    <property type="match status" value="1"/>
</dbReference>
<evidence type="ECO:0000313" key="5">
    <source>
        <dbReference type="Proteomes" id="UP001602013"/>
    </source>
</evidence>
<dbReference type="Proteomes" id="UP001602013">
    <property type="component" value="Unassembled WGS sequence"/>
</dbReference>
<dbReference type="EMBL" id="JBIASD010000013">
    <property type="protein sequence ID" value="MFF3668066.1"/>
    <property type="molecule type" value="Genomic_DNA"/>
</dbReference>
<dbReference type="RefSeq" id="WP_387413446.1">
    <property type="nucleotide sequence ID" value="NZ_CP191998.1"/>
</dbReference>
<dbReference type="PANTHER" id="PTHR43080">
    <property type="entry name" value="CBS DOMAIN-CONTAINING PROTEIN CBSX3, MITOCHONDRIAL"/>
    <property type="match status" value="1"/>
</dbReference>
<dbReference type="InterPro" id="IPR000644">
    <property type="entry name" value="CBS_dom"/>
</dbReference>
<dbReference type="PIRSF" id="PIRSF036990">
    <property type="entry name" value="UCP036990_CBS_BON"/>
    <property type="match status" value="1"/>
</dbReference>
<name>A0ABW6SST4_9ACTN</name>
<comment type="caution">
    <text evidence="4">The sequence shown here is derived from an EMBL/GenBank/DDBJ whole genome shotgun (WGS) entry which is preliminary data.</text>
</comment>
<evidence type="ECO:0000256" key="2">
    <source>
        <dbReference type="PROSITE-ProRule" id="PRU00703"/>
    </source>
</evidence>
<dbReference type="SUPFAM" id="SSF54631">
    <property type="entry name" value="CBS-domain pair"/>
    <property type="match status" value="1"/>
</dbReference>
<evidence type="ECO:0000256" key="1">
    <source>
        <dbReference type="ARBA" id="ARBA00023122"/>
    </source>
</evidence>
<dbReference type="SMART" id="SM00116">
    <property type="entry name" value="CBS"/>
    <property type="match status" value="2"/>
</dbReference>
<dbReference type="InterPro" id="IPR007055">
    <property type="entry name" value="BON_dom"/>
</dbReference>
<dbReference type="InterPro" id="IPR051257">
    <property type="entry name" value="Diverse_CBS-Domain"/>
</dbReference>
<feature type="domain" description="CBS" evidence="3">
    <location>
        <begin position="91"/>
        <end position="149"/>
    </location>
</feature>
<protein>
    <submittedName>
        <fullName evidence="4">CBS domain-containing protein</fullName>
    </submittedName>
</protein>
<accession>A0ABW6SST4</accession>
<proteinExistence type="predicted"/>
<dbReference type="PANTHER" id="PTHR43080:SF29">
    <property type="entry name" value="OS02G0818000 PROTEIN"/>
    <property type="match status" value="1"/>
</dbReference>